<keyword evidence="2" id="KW-1185">Reference proteome</keyword>
<dbReference type="SUPFAM" id="SSF56784">
    <property type="entry name" value="HAD-like"/>
    <property type="match status" value="1"/>
</dbReference>
<dbReference type="InterPro" id="IPR006379">
    <property type="entry name" value="HAD-SF_hydro_IIB"/>
</dbReference>
<dbReference type="Proteomes" id="UP000069771">
    <property type="component" value="Chromosome"/>
</dbReference>
<proteinExistence type="predicted"/>
<dbReference type="STRING" id="1702221.AALO17_17300"/>
<evidence type="ECO:0000313" key="1">
    <source>
        <dbReference type="EMBL" id="AMK54864.1"/>
    </source>
</evidence>
<dbReference type="AlphaFoldDB" id="A0A140DW37"/>
<protein>
    <submittedName>
        <fullName evidence="1">HAD family hydrolase</fullName>
    </submittedName>
</protein>
<dbReference type="RefSeq" id="WP_067557817.1">
    <property type="nucleotide sequence ID" value="NZ_CANASY010000001.1"/>
</dbReference>
<dbReference type="GO" id="GO:0016791">
    <property type="term" value="F:phosphatase activity"/>
    <property type="evidence" value="ECO:0007669"/>
    <property type="project" value="TreeGrafter"/>
</dbReference>
<dbReference type="Gene3D" id="3.40.50.1000">
    <property type="entry name" value="HAD superfamily/HAD-like"/>
    <property type="match status" value="1"/>
</dbReference>
<dbReference type="SFLD" id="SFLDS00003">
    <property type="entry name" value="Haloacid_Dehalogenase"/>
    <property type="match status" value="1"/>
</dbReference>
<dbReference type="NCBIfam" id="TIGR00099">
    <property type="entry name" value="Cof-subfamily"/>
    <property type="match status" value="1"/>
</dbReference>
<reference evidence="1 2" key="1">
    <citation type="journal article" date="2016" name="Gut Pathog.">
        <title>Whole genome sequencing of "Faecalibaculum rodentium" ALO17, isolated from C57BL/6J laboratory mouse feces.</title>
        <authorList>
            <person name="Lim S."/>
            <person name="Chang D.H."/>
            <person name="Ahn S."/>
            <person name="Kim B.C."/>
        </authorList>
    </citation>
    <scope>NUCLEOTIDE SEQUENCE [LARGE SCALE GENOMIC DNA]</scope>
    <source>
        <strain evidence="1 2">Alo17</strain>
    </source>
</reference>
<dbReference type="InterPro" id="IPR036412">
    <property type="entry name" value="HAD-like_sf"/>
</dbReference>
<accession>A0A140DW37</accession>
<dbReference type="SFLD" id="SFLDG01140">
    <property type="entry name" value="C2.B:_Phosphomannomutase_and_P"/>
    <property type="match status" value="1"/>
</dbReference>
<gene>
    <name evidence="1" type="ORF">AALO17_17300</name>
</gene>
<dbReference type="InterPro" id="IPR000150">
    <property type="entry name" value="Cof"/>
</dbReference>
<dbReference type="EMBL" id="CP011391">
    <property type="protein sequence ID" value="AMK54864.1"/>
    <property type="molecule type" value="Genomic_DNA"/>
</dbReference>
<dbReference type="NCBIfam" id="TIGR01484">
    <property type="entry name" value="HAD-SF-IIB"/>
    <property type="match status" value="1"/>
</dbReference>
<dbReference type="Pfam" id="PF08282">
    <property type="entry name" value="Hydrolase_3"/>
    <property type="match status" value="1"/>
</dbReference>
<sequence length="290" mass="31369">MKRKIVFLDVDGTLIDYEAKCPDSAKEAVRKAREAGHKVYICTGCSKAEILQRDLPALDGMIGGNGAYVEDDGQVVMHQGLTAQQTRDIVDWCRKRGLGLYLESNAGMFCDDNMIVQGPEAMVKYTMGKGADLSQAKDSSSQFLSQMIHLPYEDMGRDDVNKISFILSAYQDHLDSATRFPDLIANTWGGKGEHALYGDLGPEGITKKHAIEVLLTHLGADAADTISFGDAKIDLSMFELCAYNVAMGNGGPEIKAAADLVTADVNDDGLYKAFESLGLFEPAESGAARL</sequence>
<dbReference type="PANTHER" id="PTHR10000:SF25">
    <property type="entry name" value="PHOSPHATASE YKRA-RELATED"/>
    <property type="match status" value="1"/>
</dbReference>
<dbReference type="KEGG" id="fro:AALO17_17300"/>
<dbReference type="OrthoDB" id="9810101at2"/>
<dbReference type="Gene3D" id="3.30.1240.10">
    <property type="match status" value="1"/>
</dbReference>
<dbReference type="GeneID" id="78478387"/>
<dbReference type="PANTHER" id="PTHR10000">
    <property type="entry name" value="PHOSPHOSERINE PHOSPHATASE"/>
    <property type="match status" value="1"/>
</dbReference>
<organism evidence="1 2">
    <name type="scientific">Faecalibaculum rodentium</name>
    <dbReference type="NCBI Taxonomy" id="1702221"/>
    <lineage>
        <taxon>Bacteria</taxon>
        <taxon>Bacillati</taxon>
        <taxon>Bacillota</taxon>
        <taxon>Erysipelotrichia</taxon>
        <taxon>Erysipelotrichales</taxon>
        <taxon>Erysipelotrichaceae</taxon>
        <taxon>Faecalibaculum</taxon>
    </lineage>
</organism>
<dbReference type="PATRIC" id="fig|1702221.3.peg.1686"/>
<keyword evidence="1" id="KW-0378">Hydrolase</keyword>
<evidence type="ECO:0000313" key="2">
    <source>
        <dbReference type="Proteomes" id="UP000069771"/>
    </source>
</evidence>
<dbReference type="GO" id="GO:0005829">
    <property type="term" value="C:cytosol"/>
    <property type="evidence" value="ECO:0007669"/>
    <property type="project" value="TreeGrafter"/>
</dbReference>
<name>A0A140DW37_9FIRM</name>
<dbReference type="GO" id="GO:0000287">
    <property type="term" value="F:magnesium ion binding"/>
    <property type="evidence" value="ECO:0007669"/>
    <property type="project" value="TreeGrafter"/>
</dbReference>
<dbReference type="InterPro" id="IPR023214">
    <property type="entry name" value="HAD_sf"/>
</dbReference>